<feature type="chain" id="PRO_5047306791" description="Peptidase inhibitor family I36" evidence="1">
    <location>
        <begin position="28"/>
        <end position="188"/>
    </location>
</feature>
<evidence type="ECO:0008006" key="4">
    <source>
        <dbReference type="Google" id="ProtNLM"/>
    </source>
</evidence>
<name>A0ABW7PJK0_9ACTN</name>
<proteinExistence type="predicted"/>
<gene>
    <name evidence="2" type="ORF">WDV06_26420</name>
</gene>
<dbReference type="EMBL" id="JBBDHD010000088">
    <property type="protein sequence ID" value="MFH7598599.1"/>
    <property type="molecule type" value="Genomic_DNA"/>
</dbReference>
<sequence>MSSTRIRLAALAAALLGALAVAGPAQATDTAALSQTAFSAQARSAGLSSAQANELQRTVDANLAATGGRQVGANKIALGGGSYRLLTLPGEQRARDLDAPRSLAGECPYGYGCLWSGTWFTGNVDYVYECGDRHMNNYTGTGSWKNNQPSKYRMKFYDRSGVLRWTSPGGPSSDPQADWNWVGAVAAC</sequence>
<protein>
    <recommendedName>
        <fullName evidence="4">Peptidase inhibitor family I36</fullName>
    </recommendedName>
</protein>
<comment type="caution">
    <text evidence="2">The sequence shown here is derived from an EMBL/GenBank/DDBJ whole genome shotgun (WGS) entry which is preliminary data.</text>
</comment>
<evidence type="ECO:0000256" key="1">
    <source>
        <dbReference type="SAM" id="SignalP"/>
    </source>
</evidence>
<evidence type="ECO:0000313" key="3">
    <source>
        <dbReference type="Proteomes" id="UP001610631"/>
    </source>
</evidence>
<accession>A0ABW7PJK0</accession>
<reference evidence="2 3" key="1">
    <citation type="submission" date="2024-03" db="EMBL/GenBank/DDBJ databases">
        <title>Whole genome sequencing of Streptomyces racemochromogenes, to identify antimicrobial biosynthetic gene clusters.</title>
        <authorList>
            <person name="Suryawanshi P."/>
            <person name="Krishnaraj P.U."/>
            <person name="Arun Y.P."/>
            <person name="Suryawanshi M.P."/>
            <person name="Rakshit O."/>
        </authorList>
    </citation>
    <scope>NUCLEOTIDE SEQUENCE [LARGE SCALE GENOMIC DNA]</scope>
    <source>
        <strain evidence="2 3">AUDT626</strain>
    </source>
</reference>
<dbReference type="Proteomes" id="UP001610631">
    <property type="component" value="Unassembled WGS sequence"/>
</dbReference>
<keyword evidence="1" id="KW-0732">Signal</keyword>
<dbReference type="RefSeq" id="WP_395512284.1">
    <property type="nucleotide sequence ID" value="NZ_JBBDHD010000088.1"/>
</dbReference>
<feature type="signal peptide" evidence="1">
    <location>
        <begin position="1"/>
        <end position="27"/>
    </location>
</feature>
<organism evidence="2 3">
    <name type="scientific">Streptomyces racemochromogenes</name>
    <dbReference type="NCBI Taxonomy" id="67353"/>
    <lineage>
        <taxon>Bacteria</taxon>
        <taxon>Bacillati</taxon>
        <taxon>Actinomycetota</taxon>
        <taxon>Actinomycetes</taxon>
        <taxon>Kitasatosporales</taxon>
        <taxon>Streptomycetaceae</taxon>
        <taxon>Streptomyces</taxon>
    </lineage>
</organism>
<keyword evidence="3" id="KW-1185">Reference proteome</keyword>
<evidence type="ECO:0000313" key="2">
    <source>
        <dbReference type="EMBL" id="MFH7598599.1"/>
    </source>
</evidence>